<name>A0ACA9QHB0_9GLOM</name>
<reference evidence="1" key="1">
    <citation type="submission" date="2021-06" db="EMBL/GenBank/DDBJ databases">
        <authorList>
            <person name="Kallberg Y."/>
            <person name="Tangrot J."/>
            <person name="Rosling A."/>
        </authorList>
    </citation>
    <scope>NUCLEOTIDE SEQUENCE</scope>
    <source>
        <strain evidence="1">MA461A</strain>
    </source>
</reference>
<keyword evidence="2" id="KW-1185">Reference proteome</keyword>
<gene>
    <name evidence="1" type="ORF">RPERSI_LOCUS14214</name>
</gene>
<evidence type="ECO:0000313" key="1">
    <source>
        <dbReference type="EMBL" id="CAG8751324.1"/>
    </source>
</evidence>
<proteinExistence type="predicted"/>
<organism evidence="1 2">
    <name type="scientific">Racocetra persica</name>
    <dbReference type="NCBI Taxonomy" id="160502"/>
    <lineage>
        <taxon>Eukaryota</taxon>
        <taxon>Fungi</taxon>
        <taxon>Fungi incertae sedis</taxon>
        <taxon>Mucoromycota</taxon>
        <taxon>Glomeromycotina</taxon>
        <taxon>Glomeromycetes</taxon>
        <taxon>Diversisporales</taxon>
        <taxon>Gigasporaceae</taxon>
        <taxon>Racocetra</taxon>
    </lineage>
</organism>
<evidence type="ECO:0000313" key="2">
    <source>
        <dbReference type="Proteomes" id="UP000789920"/>
    </source>
</evidence>
<accession>A0ACA9QHB0</accession>
<dbReference type="Proteomes" id="UP000789920">
    <property type="component" value="Unassembled WGS sequence"/>
</dbReference>
<comment type="caution">
    <text evidence="1">The sequence shown here is derived from an EMBL/GenBank/DDBJ whole genome shotgun (WGS) entry which is preliminary data.</text>
</comment>
<protein>
    <submittedName>
        <fullName evidence="1">13049_t:CDS:1</fullName>
    </submittedName>
</protein>
<feature type="non-terminal residue" evidence="1">
    <location>
        <position position="1"/>
    </location>
</feature>
<sequence>LSQPEKILLFSNKKVDKQDNITQALFDYVEEEAEALVASTSGTSETTKTSNLPEPKIVERDSSKPQIQASSSSQTIEIDLMLAEIGA</sequence>
<dbReference type="EMBL" id="CAJVQC010032504">
    <property type="protein sequence ID" value="CAG8751324.1"/>
    <property type="molecule type" value="Genomic_DNA"/>
</dbReference>
<feature type="non-terminal residue" evidence="1">
    <location>
        <position position="87"/>
    </location>
</feature>